<evidence type="ECO:0000259" key="1">
    <source>
        <dbReference type="Pfam" id="PF06202"/>
    </source>
</evidence>
<dbReference type="InterPro" id="IPR032790">
    <property type="entry name" value="GDE_C"/>
</dbReference>
<dbReference type="HOGENOM" id="CLU_2977610_0_0_7"/>
<gene>
    <name evidence="2" type="ORF">SYN_03450</name>
</gene>
<dbReference type="STRING" id="56780.SYN_03450"/>
<dbReference type="Proteomes" id="UP000001933">
    <property type="component" value="Chromosome"/>
</dbReference>
<dbReference type="KEGG" id="sat:SYN_03450"/>
<dbReference type="AlphaFoldDB" id="Q2LRL1"/>
<dbReference type="EMBL" id="CP000252">
    <property type="protein sequence ID" value="ABC76718.1"/>
    <property type="molecule type" value="Genomic_DNA"/>
</dbReference>
<keyword evidence="3" id="KW-1185">Reference proteome</keyword>
<feature type="domain" description="Glycogen debranching enzyme C-terminal" evidence="1">
    <location>
        <begin position="19"/>
        <end position="57"/>
    </location>
</feature>
<dbReference type="InParanoid" id="Q2LRL1"/>
<proteinExistence type="predicted"/>
<evidence type="ECO:0000313" key="3">
    <source>
        <dbReference type="Proteomes" id="UP000001933"/>
    </source>
</evidence>
<accession>Q2LRL1</accession>
<organism evidence="2 3">
    <name type="scientific">Syntrophus aciditrophicus (strain SB)</name>
    <dbReference type="NCBI Taxonomy" id="56780"/>
    <lineage>
        <taxon>Bacteria</taxon>
        <taxon>Pseudomonadati</taxon>
        <taxon>Thermodesulfobacteriota</taxon>
        <taxon>Syntrophia</taxon>
        <taxon>Syntrophales</taxon>
        <taxon>Syntrophaceae</taxon>
        <taxon>Syntrophus</taxon>
    </lineage>
</organism>
<protein>
    <submittedName>
        <fullName evidence="2">Hypothetical cytosolic protein</fullName>
    </submittedName>
</protein>
<reference evidence="2 3" key="1">
    <citation type="journal article" date="2007" name="Proc. Natl. Acad. Sci. U.S.A.">
        <title>The genome of Syntrophus aciditrophicus: life at the thermodynamic limit of microbial growth.</title>
        <authorList>
            <person name="McInerney M.J."/>
            <person name="Rohlin L."/>
            <person name="Mouttaki H."/>
            <person name="Kim U."/>
            <person name="Krupp R.S."/>
            <person name="Rios-Hernandez L."/>
            <person name="Sieber J."/>
            <person name="Struchtemeyer C.G."/>
            <person name="Bhattacharyya A."/>
            <person name="Campbell J.W."/>
            <person name="Gunsalus R.P."/>
        </authorList>
    </citation>
    <scope>NUCLEOTIDE SEQUENCE [LARGE SCALE GENOMIC DNA]</scope>
    <source>
        <strain evidence="2 3">SB</strain>
    </source>
</reference>
<name>Q2LRL1_SYNAS</name>
<dbReference type="Pfam" id="PF06202">
    <property type="entry name" value="GDE_C"/>
    <property type="match status" value="1"/>
</dbReference>
<sequence length="58" mass="6751">MECFGQEEDQENLRCLLSAGQQFLFRIPSRPPSTIVVYPWFQDWGRGILISLSNYSLL</sequence>
<evidence type="ECO:0000313" key="2">
    <source>
        <dbReference type="EMBL" id="ABC76718.1"/>
    </source>
</evidence>